<organism evidence="1 2">
    <name type="scientific">Hymenobacter jeongseonensis</name>
    <dbReference type="NCBI Taxonomy" id="2791027"/>
    <lineage>
        <taxon>Bacteria</taxon>
        <taxon>Pseudomonadati</taxon>
        <taxon>Bacteroidota</taxon>
        <taxon>Cytophagia</taxon>
        <taxon>Cytophagales</taxon>
        <taxon>Hymenobacteraceae</taxon>
        <taxon>Hymenobacter</taxon>
    </lineage>
</organism>
<evidence type="ECO:0000313" key="1">
    <source>
        <dbReference type="EMBL" id="MBF9238046.1"/>
    </source>
</evidence>
<gene>
    <name evidence="1" type="ORF">I2I05_11635</name>
</gene>
<reference evidence="1 2" key="1">
    <citation type="submission" date="2020-11" db="EMBL/GenBank/DDBJ databases">
        <authorList>
            <person name="Kim M.K."/>
        </authorList>
    </citation>
    <scope>NUCLEOTIDE SEQUENCE [LARGE SCALE GENOMIC DNA]</scope>
    <source>
        <strain evidence="1 2">BT683</strain>
    </source>
</reference>
<name>A0ABS0II73_9BACT</name>
<protein>
    <submittedName>
        <fullName evidence="1">Uncharacterized protein</fullName>
    </submittedName>
</protein>
<dbReference type="RefSeq" id="WP_196282411.1">
    <property type="nucleotide sequence ID" value="NZ_JADQDQ010000004.1"/>
</dbReference>
<evidence type="ECO:0000313" key="2">
    <source>
        <dbReference type="Proteomes" id="UP000597617"/>
    </source>
</evidence>
<dbReference type="EMBL" id="JADQDQ010000004">
    <property type="protein sequence ID" value="MBF9238046.1"/>
    <property type="molecule type" value="Genomic_DNA"/>
</dbReference>
<proteinExistence type="predicted"/>
<accession>A0ABS0II73</accession>
<dbReference type="Proteomes" id="UP000597617">
    <property type="component" value="Unassembled WGS sequence"/>
</dbReference>
<sequence>MGAFPYAPALQLAVGVEDSLVLWEPTTQGNQAPSQVYPLQGDVPNELKFVRAKHLVTLGDYGAVLHFVGDDEYNRARIIETEHTPVVVLETVNSQRFALMEGNGCLTLHAV</sequence>
<comment type="caution">
    <text evidence="1">The sequence shown here is derived from an EMBL/GenBank/DDBJ whole genome shotgun (WGS) entry which is preliminary data.</text>
</comment>
<keyword evidence="2" id="KW-1185">Reference proteome</keyword>